<gene>
    <name evidence="3" type="ORF">TWF106_004870</name>
    <name evidence="4" type="ORF">TWF191_005309</name>
    <name evidence="2" type="ORF">TWF679_001736</name>
</gene>
<dbReference type="Proteomes" id="UP000472727">
    <property type="component" value="Unassembled WGS sequence"/>
</dbReference>
<organism evidence="2 7">
    <name type="scientific">Orbilia oligospora</name>
    <name type="common">Nematode-trapping fungus</name>
    <name type="synonym">Arthrobotrys oligospora</name>
    <dbReference type="NCBI Taxonomy" id="2813651"/>
    <lineage>
        <taxon>Eukaryota</taxon>
        <taxon>Fungi</taxon>
        <taxon>Dikarya</taxon>
        <taxon>Ascomycota</taxon>
        <taxon>Pezizomycotina</taxon>
        <taxon>Orbiliomycetes</taxon>
        <taxon>Orbiliales</taxon>
        <taxon>Orbiliaceae</taxon>
        <taxon>Orbilia</taxon>
    </lineage>
</organism>
<evidence type="ECO:0000313" key="4">
    <source>
        <dbReference type="EMBL" id="KAF3225260.1"/>
    </source>
</evidence>
<evidence type="ECO:0000313" key="3">
    <source>
        <dbReference type="EMBL" id="KAF3223477.1"/>
    </source>
</evidence>
<evidence type="ECO:0000313" key="5">
    <source>
        <dbReference type="Proteomes" id="UP000472727"/>
    </source>
</evidence>
<reference evidence="5 6" key="1">
    <citation type="submission" date="2019-06" db="EMBL/GenBank/DDBJ databases">
        <authorList>
            <person name="Palmer J.M."/>
        </authorList>
    </citation>
    <scope>NUCLEOTIDE SEQUENCE</scope>
    <source>
        <strain evidence="3 5">TWF106</strain>
        <strain evidence="4 6">TWF191</strain>
        <strain evidence="2">TWF679</strain>
    </source>
</reference>
<evidence type="ECO:0000313" key="6">
    <source>
        <dbReference type="Proteomes" id="UP000483672"/>
    </source>
</evidence>
<comment type="caution">
    <text evidence="2">The sequence shown here is derived from an EMBL/GenBank/DDBJ whole genome shotgun (WGS) entry which is preliminary data.</text>
</comment>
<proteinExistence type="predicted"/>
<name>A0A6G1MET4_ORBOL</name>
<dbReference type="EMBL" id="WIPF01000028">
    <property type="protein sequence ID" value="KAF3225260.1"/>
    <property type="molecule type" value="Genomic_DNA"/>
</dbReference>
<evidence type="ECO:0000313" key="7">
    <source>
        <dbReference type="Proteomes" id="UP000614610"/>
    </source>
</evidence>
<evidence type="ECO:0000256" key="1">
    <source>
        <dbReference type="SAM" id="MobiDB-lite"/>
    </source>
</evidence>
<dbReference type="EMBL" id="WIWT01000126">
    <property type="protein sequence ID" value="KAF3198851.1"/>
    <property type="molecule type" value="Genomic_DNA"/>
</dbReference>
<dbReference type="Proteomes" id="UP000614610">
    <property type="component" value="Unassembled WGS sequence"/>
</dbReference>
<dbReference type="AlphaFoldDB" id="A0A6G1MET4"/>
<protein>
    <submittedName>
        <fullName evidence="2">Uncharacterized protein</fullName>
    </submittedName>
</protein>
<accession>A0A6G1MET4</accession>
<dbReference type="OrthoDB" id="5290015at2759"/>
<dbReference type="Proteomes" id="UP000483672">
    <property type="component" value="Unassembled WGS sequence"/>
</dbReference>
<sequence>MVLIGRVELGPHYHPQNNPGDVAIEQIPPTSLDYEPVITAWRTALAITRSRKFRRALYHLAEKIQKDTSLNIINVQVDEFIFDLKDDYQQSLHKYMIILDGRLQRSVLRTNERPTFGIHLNKHYVRSLLLTTGNEESRLRCLLATAIVHEFAHCFVTFIGYQRGQLTPERVNHNSFSQSANGQGEAGRYLEGKLWGGTLEWQNPDPGSMIGDLYVLDKDSNARLVRRTQVLDIGSYRMFGMPYEILSASGLYLELAPNDITFPGCVGFRGLRSFERSPNPLPAELLHGRLMAARASSSVDPELQSEEEVEENVPKGG</sequence>
<evidence type="ECO:0000313" key="2">
    <source>
        <dbReference type="EMBL" id="KAF3198851.1"/>
    </source>
</evidence>
<dbReference type="EMBL" id="WIWS01000022">
    <property type="protein sequence ID" value="KAF3223477.1"/>
    <property type="molecule type" value="Genomic_DNA"/>
</dbReference>
<feature type="region of interest" description="Disordered" evidence="1">
    <location>
        <begin position="296"/>
        <end position="317"/>
    </location>
</feature>